<evidence type="ECO:0000313" key="11">
    <source>
        <dbReference type="Proteomes" id="UP000002630"/>
    </source>
</evidence>
<evidence type="ECO:0000256" key="4">
    <source>
        <dbReference type="ARBA" id="ARBA00023027"/>
    </source>
</evidence>
<dbReference type="SUPFAM" id="SSF51735">
    <property type="entry name" value="NAD(P)-binding Rossmann-fold domains"/>
    <property type="match status" value="1"/>
</dbReference>
<feature type="coiled-coil region" evidence="6">
    <location>
        <begin position="369"/>
        <end position="397"/>
    </location>
</feature>
<evidence type="ECO:0000256" key="7">
    <source>
        <dbReference type="SAM" id="MobiDB-lite"/>
    </source>
</evidence>
<evidence type="ECO:0000259" key="8">
    <source>
        <dbReference type="Pfam" id="PF00056"/>
    </source>
</evidence>
<dbReference type="InterPro" id="IPR015955">
    <property type="entry name" value="Lactate_DH/Glyco_Ohase_4_C"/>
</dbReference>
<dbReference type="PANTHER" id="PTHR23382">
    <property type="entry name" value="MALATE DEHYDROGENASE"/>
    <property type="match status" value="1"/>
</dbReference>
<dbReference type="InterPro" id="IPR036291">
    <property type="entry name" value="NAD(P)-bd_dom_sf"/>
</dbReference>
<dbReference type="Pfam" id="PF00056">
    <property type="entry name" value="Ldh_1_N"/>
    <property type="match status" value="1"/>
</dbReference>
<organism evidence="10 11">
    <name type="scientific">Ectocarpus siliculosus</name>
    <name type="common">Brown alga</name>
    <name type="synonym">Conferva siliculosa</name>
    <dbReference type="NCBI Taxonomy" id="2880"/>
    <lineage>
        <taxon>Eukaryota</taxon>
        <taxon>Sar</taxon>
        <taxon>Stramenopiles</taxon>
        <taxon>Ochrophyta</taxon>
        <taxon>PX clade</taxon>
        <taxon>Phaeophyceae</taxon>
        <taxon>Ectocarpales</taxon>
        <taxon>Ectocarpaceae</taxon>
        <taxon>Ectocarpus</taxon>
    </lineage>
</organism>
<dbReference type="EMBL" id="FN649760">
    <property type="protein sequence ID" value="CBJ32518.1"/>
    <property type="molecule type" value="Genomic_DNA"/>
</dbReference>
<evidence type="ECO:0000259" key="9">
    <source>
        <dbReference type="Pfam" id="PF02866"/>
    </source>
</evidence>
<dbReference type="STRING" id="2880.D7FYH6"/>
<dbReference type="Gene3D" id="3.40.50.720">
    <property type="entry name" value="NAD(P)-binding Rossmann-like Domain"/>
    <property type="match status" value="1"/>
</dbReference>
<keyword evidence="3 5" id="KW-0560">Oxidoreductase</keyword>
<dbReference type="EC" id="1.1.1.37" evidence="2"/>
<keyword evidence="11" id="KW-1185">Reference proteome</keyword>
<keyword evidence="6" id="KW-0175">Coiled coil</keyword>
<dbReference type="AlphaFoldDB" id="D7FYH6"/>
<dbReference type="OrthoDB" id="4069699at2759"/>
<sequence length="399" mass="43194">MHGRVFGEGRKVRLRLLDIEACVGALQGFAMEIQDCNSDLVTEVVATSDPEVAFKGADVAVLLGGFPRLPGMERRDLIAKNVPIMAEHGRALAKCAKDGVRVLVVANPACTNCLMVTERKISPVLMNDEAATSAPSIPRSHFSSLARLDQDRLSAMLAENLCSEETLEQTSGGARTPLSGDVSLPQQEPERQHAVRTRQDRNILQLEGPGVRGVYVWGNHSPTMWPDVSGAEAKIDGRWVPLQTALQRDGGLPNGTGLLSPAREDGTAPDLDSAWHDWISETLVPAVRERGTKVIEARGKSSALSAANAIANHLKDWLHSSTSGTHAGVSMGVFSDGNPYGVPDDVVFSFPVECGEGRHRILNGFRPDMAMLDESAKELLEERREALETLRESERQALS</sequence>
<comment type="similarity">
    <text evidence="1">Belongs to the LDH/MDH superfamily. MDH type 2 family.</text>
</comment>
<evidence type="ECO:0000256" key="2">
    <source>
        <dbReference type="ARBA" id="ARBA00012995"/>
    </source>
</evidence>
<dbReference type="InterPro" id="IPR010945">
    <property type="entry name" value="Malate_DH_type2"/>
</dbReference>
<evidence type="ECO:0000256" key="5">
    <source>
        <dbReference type="RuleBase" id="RU003369"/>
    </source>
</evidence>
<dbReference type="GO" id="GO:0006108">
    <property type="term" value="P:malate metabolic process"/>
    <property type="evidence" value="ECO:0007669"/>
    <property type="project" value="InterPro"/>
</dbReference>
<evidence type="ECO:0000256" key="3">
    <source>
        <dbReference type="ARBA" id="ARBA00023002"/>
    </source>
</evidence>
<evidence type="ECO:0000256" key="6">
    <source>
        <dbReference type="SAM" id="Coils"/>
    </source>
</evidence>
<dbReference type="InParanoid" id="D7FYH6"/>
<dbReference type="FunFam" id="3.40.50.720:FF:000010">
    <property type="entry name" value="Malate dehydrogenase"/>
    <property type="match status" value="1"/>
</dbReference>
<gene>
    <name evidence="10" type="ORF">Esi_0344_0024</name>
</gene>
<feature type="region of interest" description="Disordered" evidence="7">
    <location>
        <begin position="166"/>
        <end position="198"/>
    </location>
</feature>
<feature type="domain" description="Lactate/malate dehydrogenase N-terminal" evidence="8">
    <location>
        <begin position="13"/>
        <end position="117"/>
    </location>
</feature>
<keyword evidence="4" id="KW-0520">NAD</keyword>
<dbReference type="Pfam" id="PF02866">
    <property type="entry name" value="Ldh_1_C"/>
    <property type="match status" value="1"/>
</dbReference>
<dbReference type="Proteomes" id="UP000002630">
    <property type="component" value="Unassembled WGS sequence"/>
</dbReference>
<reference evidence="10 11" key="1">
    <citation type="journal article" date="2010" name="Nature">
        <title>The Ectocarpus genome and the independent evolution of multicellularity in brown algae.</title>
        <authorList>
            <person name="Cock J.M."/>
            <person name="Sterck L."/>
            <person name="Rouze P."/>
            <person name="Scornet D."/>
            <person name="Allen A.E."/>
            <person name="Amoutzias G."/>
            <person name="Anthouard V."/>
            <person name="Artiguenave F."/>
            <person name="Aury J.M."/>
            <person name="Badger J.H."/>
            <person name="Beszteri B."/>
            <person name="Billiau K."/>
            <person name="Bonnet E."/>
            <person name="Bothwell J.H."/>
            <person name="Bowler C."/>
            <person name="Boyen C."/>
            <person name="Brownlee C."/>
            <person name="Carrano C.J."/>
            <person name="Charrier B."/>
            <person name="Cho G.Y."/>
            <person name="Coelho S.M."/>
            <person name="Collen J."/>
            <person name="Corre E."/>
            <person name="Da Silva C."/>
            <person name="Delage L."/>
            <person name="Delaroque N."/>
            <person name="Dittami S.M."/>
            <person name="Doulbeau S."/>
            <person name="Elias M."/>
            <person name="Farnham G."/>
            <person name="Gachon C.M."/>
            <person name="Gschloessl B."/>
            <person name="Heesch S."/>
            <person name="Jabbari K."/>
            <person name="Jubin C."/>
            <person name="Kawai H."/>
            <person name="Kimura K."/>
            <person name="Kloareg B."/>
            <person name="Kupper F.C."/>
            <person name="Lang D."/>
            <person name="Le Bail A."/>
            <person name="Leblanc C."/>
            <person name="Lerouge P."/>
            <person name="Lohr M."/>
            <person name="Lopez P.J."/>
            <person name="Martens C."/>
            <person name="Maumus F."/>
            <person name="Michel G."/>
            <person name="Miranda-Saavedra D."/>
            <person name="Morales J."/>
            <person name="Moreau H."/>
            <person name="Motomura T."/>
            <person name="Nagasato C."/>
            <person name="Napoli C.A."/>
            <person name="Nelson D.R."/>
            <person name="Nyvall-Collen P."/>
            <person name="Peters A.F."/>
            <person name="Pommier C."/>
            <person name="Potin P."/>
            <person name="Poulain J."/>
            <person name="Quesneville H."/>
            <person name="Read B."/>
            <person name="Rensing S.A."/>
            <person name="Ritter A."/>
            <person name="Rousvoal S."/>
            <person name="Samanta M."/>
            <person name="Samson G."/>
            <person name="Schroeder D.C."/>
            <person name="Segurens B."/>
            <person name="Strittmatter M."/>
            <person name="Tonon T."/>
            <person name="Tregear J.W."/>
            <person name="Valentin K."/>
            <person name="von Dassow P."/>
            <person name="Yamagishi T."/>
            <person name="Van de Peer Y."/>
            <person name="Wincker P."/>
        </authorList>
    </citation>
    <scope>NUCLEOTIDE SEQUENCE [LARGE SCALE GENOMIC DNA]</scope>
    <source>
        <strain evidence="11">Ec32 / CCAP1310/4</strain>
    </source>
</reference>
<name>D7FYH6_ECTSI</name>
<dbReference type="InterPro" id="IPR022383">
    <property type="entry name" value="Lactate/malate_DH_C"/>
</dbReference>
<dbReference type="Gene3D" id="3.90.110.10">
    <property type="entry name" value="Lactate dehydrogenase/glycoside hydrolase, family 4, C-terminal"/>
    <property type="match status" value="1"/>
</dbReference>
<dbReference type="SUPFAM" id="SSF56327">
    <property type="entry name" value="LDH C-terminal domain-like"/>
    <property type="match status" value="1"/>
</dbReference>
<proteinExistence type="inferred from homology"/>
<evidence type="ECO:0000256" key="1">
    <source>
        <dbReference type="ARBA" id="ARBA00009613"/>
    </source>
</evidence>
<dbReference type="GO" id="GO:0030060">
    <property type="term" value="F:L-malate dehydrogenase (NAD+) activity"/>
    <property type="evidence" value="ECO:0007669"/>
    <property type="project" value="UniProtKB-EC"/>
</dbReference>
<accession>D7FYH6</accession>
<dbReference type="InterPro" id="IPR001236">
    <property type="entry name" value="Lactate/malate_DH_N"/>
</dbReference>
<dbReference type="eggNOG" id="KOG1496">
    <property type="taxonomic scope" value="Eukaryota"/>
</dbReference>
<feature type="domain" description="Lactate/malate dehydrogenase C-terminal" evidence="9">
    <location>
        <begin position="275"/>
        <end position="386"/>
    </location>
</feature>
<feature type="compositionally biased region" description="Basic and acidic residues" evidence="7">
    <location>
        <begin position="188"/>
        <end position="198"/>
    </location>
</feature>
<protein>
    <recommendedName>
        <fullName evidence="2">malate dehydrogenase</fullName>
        <ecNumber evidence="2">1.1.1.37</ecNumber>
    </recommendedName>
</protein>
<evidence type="ECO:0000313" key="10">
    <source>
        <dbReference type="EMBL" id="CBJ32518.1"/>
    </source>
</evidence>